<dbReference type="Gene3D" id="3.40.225.10">
    <property type="entry name" value="Class II aldolase/adducin N-terminal domain"/>
    <property type="match status" value="1"/>
</dbReference>
<feature type="domain" description="Class II aldolase/adducin N-terminal" evidence="2">
    <location>
        <begin position="45"/>
        <end position="274"/>
    </location>
</feature>
<dbReference type="InterPro" id="IPR001303">
    <property type="entry name" value="Aldolase_II/adducin_N"/>
</dbReference>
<organism evidence="3 4">
    <name type="scientific">Senegalimassilia anaerobia</name>
    <dbReference type="NCBI Taxonomy" id="1473216"/>
    <lineage>
        <taxon>Bacteria</taxon>
        <taxon>Bacillati</taxon>
        <taxon>Actinomycetota</taxon>
        <taxon>Coriobacteriia</taxon>
        <taxon>Coriobacteriales</taxon>
        <taxon>Coriobacteriaceae</taxon>
        <taxon>Senegalimassilia</taxon>
    </lineage>
</organism>
<comment type="caution">
    <text evidence="3">The sequence shown here is derived from an EMBL/GenBank/DDBJ whole genome shotgun (WGS) entry which is preliminary data.</text>
</comment>
<evidence type="ECO:0000259" key="2">
    <source>
        <dbReference type="SMART" id="SM01007"/>
    </source>
</evidence>
<proteinExistence type="predicted"/>
<dbReference type="AlphaFoldDB" id="A0A369LAS2"/>
<dbReference type="Proteomes" id="UP000253792">
    <property type="component" value="Unassembled WGS sequence"/>
</dbReference>
<evidence type="ECO:0000313" key="4">
    <source>
        <dbReference type="Proteomes" id="UP000253792"/>
    </source>
</evidence>
<protein>
    <submittedName>
        <fullName evidence="3">Rhamnulose-1-phosphate aldolase</fullName>
    </submittedName>
</protein>
<sequence length="312" mass="33868">MGILDSAQDVLGRGAQAAQGVLDKGVTVAKGAVSGVAVEQQPFMKAFVRLCTDGWDQGWHERNGGNLTYRLTDEQVGACRPFFYDNPSSWVSMGVQADNLRGAFFATTGSGRYMRNVQLDPAANVGIVEINDAGDAWRIVWGLKDGGVPTSEFPTHFMNHSVRVAATDGACRVIYHAHPQNVIALSFVMPLDARTITRALWKAMTECIVVFPKGVGVVPWMVPGGSEIAQATCELMKTYDAAIWAQHGLFVSGPDFDTAFGLMHTIEKAAAIYAEARMLNGGSDEFRNTITDDGLRAIARDFKLDINESFLD</sequence>
<reference evidence="3 4" key="1">
    <citation type="journal article" date="2018" name="Elife">
        <title>Discovery and characterization of a prevalent human gut bacterial enzyme sufficient for the inactivation of a family of plant toxins.</title>
        <authorList>
            <person name="Koppel N."/>
            <person name="Bisanz J.E."/>
            <person name="Pandelia M.E."/>
            <person name="Turnbaugh P.J."/>
            <person name="Balskus E.P."/>
        </authorList>
    </citation>
    <scope>NUCLEOTIDE SEQUENCE [LARGE SCALE GENOMIC DNA]</scope>
    <source>
        <strain evidence="4">anaerobia AP69FAA</strain>
    </source>
</reference>
<dbReference type="NCBIfam" id="NF002963">
    <property type="entry name" value="PRK03634.1"/>
    <property type="match status" value="1"/>
</dbReference>
<keyword evidence="4" id="KW-1185">Reference proteome</keyword>
<gene>
    <name evidence="3" type="ORF">C1880_02915</name>
</gene>
<dbReference type="STRING" id="1034345.GCA_000236865_01030"/>
<dbReference type="InterPro" id="IPR050197">
    <property type="entry name" value="Aldolase_class_II_sugar_metab"/>
</dbReference>
<dbReference type="GO" id="GO:0005829">
    <property type="term" value="C:cytosol"/>
    <property type="evidence" value="ECO:0007669"/>
    <property type="project" value="TreeGrafter"/>
</dbReference>
<dbReference type="GO" id="GO:0019323">
    <property type="term" value="P:pentose catabolic process"/>
    <property type="evidence" value="ECO:0007669"/>
    <property type="project" value="TreeGrafter"/>
</dbReference>
<dbReference type="GO" id="GO:0016832">
    <property type="term" value="F:aldehyde-lyase activity"/>
    <property type="evidence" value="ECO:0007669"/>
    <property type="project" value="TreeGrafter"/>
</dbReference>
<dbReference type="EMBL" id="PPTP01000002">
    <property type="protein sequence ID" value="RDB56731.1"/>
    <property type="molecule type" value="Genomic_DNA"/>
</dbReference>
<evidence type="ECO:0000313" key="3">
    <source>
        <dbReference type="EMBL" id="RDB56731.1"/>
    </source>
</evidence>
<dbReference type="GO" id="GO:0046872">
    <property type="term" value="F:metal ion binding"/>
    <property type="evidence" value="ECO:0007669"/>
    <property type="project" value="UniProtKB-KW"/>
</dbReference>
<name>A0A369LAS2_9ACTN</name>
<dbReference type="Pfam" id="PF00596">
    <property type="entry name" value="Aldolase_II"/>
    <property type="match status" value="1"/>
</dbReference>
<dbReference type="RefSeq" id="WP_114620227.1">
    <property type="nucleotide sequence ID" value="NZ_CAJKON010000004.1"/>
</dbReference>
<dbReference type="PANTHER" id="PTHR22789:SF16">
    <property type="entry name" value="RHAMNULOSE-1-PHOSPHATE ALDOLASE"/>
    <property type="match status" value="1"/>
</dbReference>
<dbReference type="InterPro" id="IPR036409">
    <property type="entry name" value="Aldolase_II/adducin_N_sf"/>
</dbReference>
<evidence type="ECO:0000256" key="1">
    <source>
        <dbReference type="ARBA" id="ARBA00022723"/>
    </source>
</evidence>
<accession>A0A369LAS2</accession>
<keyword evidence="1" id="KW-0479">Metal-binding</keyword>
<dbReference type="PANTHER" id="PTHR22789">
    <property type="entry name" value="FUCULOSE PHOSPHATE ALDOLASE"/>
    <property type="match status" value="1"/>
</dbReference>
<dbReference type="SUPFAM" id="SSF53639">
    <property type="entry name" value="AraD/HMP-PK domain-like"/>
    <property type="match status" value="1"/>
</dbReference>
<dbReference type="SMART" id="SM01007">
    <property type="entry name" value="Aldolase_II"/>
    <property type="match status" value="1"/>
</dbReference>
<dbReference type="OrthoDB" id="9784634at2"/>